<organism evidence="2 3">
    <name type="scientific">Portunus trituberculatus</name>
    <name type="common">Swimming crab</name>
    <name type="synonym">Neptunus trituberculatus</name>
    <dbReference type="NCBI Taxonomy" id="210409"/>
    <lineage>
        <taxon>Eukaryota</taxon>
        <taxon>Metazoa</taxon>
        <taxon>Ecdysozoa</taxon>
        <taxon>Arthropoda</taxon>
        <taxon>Crustacea</taxon>
        <taxon>Multicrustacea</taxon>
        <taxon>Malacostraca</taxon>
        <taxon>Eumalacostraca</taxon>
        <taxon>Eucarida</taxon>
        <taxon>Decapoda</taxon>
        <taxon>Pleocyemata</taxon>
        <taxon>Brachyura</taxon>
        <taxon>Eubrachyura</taxon>
        <taxon>Portunoidea</taxon>
        <taxon>Portunidae</taxon>
        <taxon>Portuninae</taxon>
        <taxon>Portunus</taxon>
    </lineage>
</organism>
<reference evidence="2 3" key="1">
    <citation type="submission" date="2019-05" db="EMBL/GenBank/DDBJ databases">
        <title>Another draft genome of Portunus trituberculatus and its Hox gene families provides insights of decapod evolution.</title>
        <authorList>
            <person name="Jeong J.-H."/>
            <person name="Song I."/>
            <person name="Kim S."/>
            <person name="Choi T."/>
            <person name="Kim D."/>
            <person name="Ryu S."/>
            <person name="Kim W."/>
        </authorList>
    </citation>
    <scope>NUCLEOTIDE SEQUENCE [LARGE SCALE GENOMIC DNA]</scope>
    <source>
        <tissue evidence="2">Muscle</tissue>
    </source>
</reference>
<dbReference type="EMBL" id="VSRR010000848">
    <property type="protein sequence ID" value="MPC20225.1"/>
    <property type="molecule type" value="Genomic_DNA"/>
</dbReference>
<evidence type="ECO:0000256" key="1">
    <source>
        <dbReference type="SAM" id="MobiDB-lite"/>
    </source>
</evidence>
<feature type="region of interest" description="Disordered" evidence="1">
    <location>
        <begin position="62"/>
        <end position="89"/>
    </location>
</feature>
<feature type="compositionally biased region" description="Polar residues" evidence="1">
    <location>
        <begin position="26"/>
        <end position="37"/>
    </location>
</feature>
<dbReference type="AlphaFoldDB" id="A0A5B7DGL3"/>
<feature type="compositionally biased region" description="Pro residues" evidence="1">
    <location>
        <begin position="77"/>
        <end position="89"/>
    </location>
</feature>
<sequence>MVQREALPLSASLHGGPPSPLRHSQRPSMCQPLSNTHPGCPTATPMARVGLDSDVSLPEGERIVSESPACHPSSRATPPPPLHCGTPQPPQVYYFPRDEEPPDQWRREVSVWSVKEVCRLAHPLNRTAT</sequence>
<dbReference type="Proteomes" id="UP000324222">
    <property type="component" value="Unassembled WGS sequence"/>
</dbReference>
<evidence type="ECO:0000313" key="3">
    <source>
        <dbReference type="Proteomes" id="UP000324222"/>
    </source>
</evidence>
<name>A0A5B7DGL3_PORTR</name>
<keyword evidence="3" id="KW-1185">Reference proteome</keyword>
<protein>
    <submittedName>
        <fullName evidence="2">Uncharacterized protein</fullName>
    </submittedName>
</protein>
<evidence type="ECO:0000313" key="2">
    <source>
        <dbReference type="EMBL" id="MPC20225.1"/>
    </source>
</evidence>
<proteinExistence type="predicted"/>
<accession>A0A5B7DGL3</accession>
<gene>
    <name evidence="2" type="ORF">E2C01_013160</name>
</gene>
<feature type="region of interest" description="Disordered" evidence="1">
    <location>
        <begin position="1"/>
        <end position="45"/>
    </location>
</feature>
<comment type="caution">
    <text evidence="2">The sequence shown here is derived from an EMBL/GenBank/DDBJ whole genome shotgun (WGS) entry which is preliminary data.</text>
</comment>